<dbReference type="FunFam" id="1.10.3730.10:FF:000001">
    <property type="entry name" value="Pyrroline-5-carboxylate reductase"/>
    <property type="match status" value="1"/>
</dbReference>
<dbReference type="UniPathway" id="UPA00098">
    <property type="reaction ID" value="UER00361"/>
</dbReference>
<comment type="subcellular location">
    <subcellularLocation>
        <location evidence="4">Cytoplasm</location>
    </subcellularLocation>
</comment>
<keyword evidence="4" id="KW-0028">Amino-acid biosynthesis</keyword>
<keyword evidence="4" id="KW-0963">Cytoplasm</keyword>
<dbReference type="Pfam" id="PF14748">
    <property type="entry name" value="P5CR_dimer"/>
    <property type="match status" value="1"/>
</dbReference>
<dbReference type="EC" id="1.5.1.2" evidence="4 5"/>
<evidence type="ECO:0000259" key="7">
    <source>
        <dbReference type="Pfam" id="PF03807"/>
    </source>
</evidence>
<comment type="pathway">
    <text evidence="4">Amino-acid biosynthesis; L-proline biosynthesis; L-proline from L-glutamate 5-semialdehyde: step 1/1.</text>
</comment>
<keyword evidence="4" id="KW-0641">Proline biosynthesis</keyword>
<dbReference type="RefSeq" id="WP_244629002.1">
    <property type="nucleotide sequence ID" value="NZ_CABFMQ020000087.1"/>
</dbReference>
<reference evidence="9 10" key="1">
    <citation type="submission" date="2019-05" db="EMBL/GenBank/DDBJ databases">
        <authorList>
            <person name="Farhan Ul Haque M."/>
        </authorList>
    </citation>
    <scope>NUCLEOTIDE SEQUENCE [LARGE SCALE GENOMIC DNA]</scope>
    <source>
        <strain evidence="9">2</strain>
    </source>
</reference>
<dbReference type="PANTHER" id="PTHR11645">
    <property type="entry name" value="PYRROLINE-5-CARBOXYLATE REDUCTASE"/>
    <property type="match status" value="1"/>
</dbReference>
<proteinExistence type="inferred from homology"/>
<dbReference type="Gene3D" id="3.40.50.720">
    <property type="entry name" value="NAD(P)-binding Rossmann-like Domain"/>
    <property type="match status" value="1"/>
</dbReference>
<dbReference type="InterPro" id="IPR036291">
    <property type="entry name" value="NAD(P)-bd_dom_sf"/>
</dbReference>
<evidence type="ECO:0000256" key="5">
    <source>
        <dbReference type="NCBIfam" id="TIGR00112"/>
    </source>
</evidence>
<keyword evidence="3 4" id="KW-0560">Oxidoreductase</keyword>
<feature type="binding site" evidence="6">
    <location>
        <begin position="74"/>
        <end position="77"/>
    </location>
    <ligand>
        <name>NADP(+)</name>
        <dbReference type="ChEBI" id="CHEBI:58349"/>
    </ligand>
</feature>
<feature type="domain" description="Pyrroline-5-carboxylate reductase dimerisation" evidence="8">
    <location>
        <begin position="166"/>
        <end position="270"/>
    </location>
</feature>
<name>A0A8B6M8A3_METTU</name>
<gene>
    <name evidence="4 9" type="primary">proC</name>
    <name evidence="9" type="ORF">MPC4_30192</name>
</gene>
<evidence type="ECO:0000313" key="9">
    <source>
        <dbReference type="EMBL" id="VTZ51008.1"/>
    </source>
</evidence>
<dbReference type="NCBIfam" id="TIGR00112">
    <property type="entry name" value="proC"/>
    <property type="match status" value="1"/>
</dbReference>
<dbReference type="InterPro" id="IPR000304">
    <property type="entry name" value="Pyrroline-COOH_reductase"/>
</dbReference>
<dbReference type="InterPro" id="IPR028939">
    <property type="entry name" value="P5C_Rdtase_cat_N"/>
</dbReference>
<dbReference type="SUPFAM" id="SSF48179">
    <property type="entry name" value="6-phosphogluconate dehydrogenase C-terminal domain-like"/>
    <property type="match status" value="1"/>
</dbReference>
<evidence type="ECO:0000259" key="8">
    <source>
        <dbReference type="Pfam" id="PF14748"/>
    </source>
</evidence>
<dbReference type="Proteomes" id="UP000485880">
    <property type="component" value="Unassembled WGS sequence"/>
</dbReference>
<evidence type="ECO:0000256" key="6">
    <source>
        <dbReference type="PIRSR" id="PIRSR000193-1"/>
    </source>
</evidence>
<dbReference type="GO" id="GO:0005737">
    <property type="term" value="C:cytoplasm"/>
    <property type="evidence" value="ECO:0007669"/>
    <property type="project" value="UniProtKB-SubCell"/>
</dbReference>
<dbReference type="AlphaFoldDB" id="A0A8B6M8A3"/>
<sequence>MTMTQKPRFPASLVLAGAGKMGGALLRAWLDRGFDPAGLYVLDPNASEDITELSTKSGFALNAPAQAPEVLVLAIKPQALDEARSLAALAGPQTLVISILAGKTIANLAARLPDAGAIIRAMPNLPASVGRGVTGLAASAGLTEAQRSAAEALIGATGAFEWVDNERLIDAITAISGSGPAYVFYLVECLAEAGAALGLPAEVAARLARATVAGAGELLFQSESSAALLRESVTSRGGTTAAALEVLMADDALAPLILRAVKKARDRAEALSG</sequence>
<dbReference type="HAMAP" id="MF_01925">
    <property type="entry name" value="P5C_reductase"/>
    <property type="match status" value="1"/>
</dbReference>
<dbReference type="InterPro" id="IPR029036">
    <property type="entry name" value="P5CR_dimer"/>
</dbReference>
<keyword evidence="2 4" id="KW-0521">NADP</keyword>
<comment type="similarity">
    <text evidence="1 4">Belongs to the pyrroline-5-carboxylate reductase family.</text>
</comment>
<comment type="catalytic activity">
    <reaction evidence="4">
        <text>L-proline + NADP(+) = (S)-1-pyrroline-5-carboxylate + NADPH + 2 H(+)</text>
        <dbReference type="Rhea" id="RHEA:14109"/>
        <dbReference type="ChEBI" id="CHEBI:15378"/>
        <dbReference type="ChEBI" id="CHEBI:17388"/>
        <dbReference type="ChEBI" id="CHEBI:57783"/>
        <dbReference type="ChEBI" id="CHEBI:58349"/>
        <dbReference type="ChEBI" id="CHEBI:60039"/>
        <dbReference type="EC" id="1.5.1.2"/>
    </reaction>
</comment>
<accession>A0A8B6M8A3</accession>
<comment type="catalytic activity">
    <reaction evidence="4">
        <text>L-proline + NAD(+) = (S)-1-pyrroline-5-carboxylate + NADH + 2 H(+)</text>
        <dbReference type="Rhea" id="RHEA:14105"/>
        <dbReference type="ChEBI" id="CHEBI:15378"/>
        <dbReference type="ChEBI" id="CHEBI:17388"/>
        <dbReference type="ChEBI" id="CHEBI:57540"/>
        <dbReference type="ChEBI" id="CHEBI:57945"/>
        <dbReference type="ChEBI" id="CHEBI:60039"/>
        <dbReference type="EC" id="1.5.1.2"/>
    </reaction>
</comment>
<evidence type="ECO:0000313" key="10">
    <source>
        <dbReference type="Proteomes" id="UP000485880"/>
    </source>
</evidence>
<dbReference type="PIRSF" id="PIRSF000193">
    <property type="entry name" value="Pyrrol-5-carb_rd"/>
    <property type="match status" value="1"/>
</dbReference>
<dbReference type="GO" id="GO:0004735">
    <property type="term" value="F:pyrroline-5-carboxylate reductase activity"/>
    <property type="evidence" value="ECO:0007669"/>
    <property type="project" value="UniProtKB-UniRule"/>
</dbReference>
<evidence type="ECO:0000256" key="1">
    <source>
        <dbReference type="ARBA" id="ARBA00005525"/>
    </source>
</evidence>
<evidence type="ECO:0000256" key="2">
    <source>
        <dbReference type="ARBA" id="ARBA00022857"/>
    </source>
</evidence>
<feature type="domain" description="Pyrroline-5-carboxylate reductase catalytic N-terminal" evidence="7">
    <location>
        <begin position="15"/>
        <end position="102"/>
    </location>
</feature>
<dbReference type="SUPFAM" id="SSF51735">
    <property type="entry name" value="NAD(P)-binding Rossmann-fold domains"/>
    <property type="match status" value="1"/>
</dbReference>
<evidence type="ECO:0000256" key="3">
    <source>
        <dbReference type="ARBA" id="ARBA00023002"/>
    </source>
</evidence>
<dbReference type="InterPro" id="IPR008927">
    <property type="entry name" value="6-PGluconate_DH-like_C_sf"/>
</dbReference>
<comment type="function">
    <text evidence="4">Catalyzes the reduction of 1-pyrroline-5-carboxylate (PCA) to L-proline.</text>
</comment>
<keyword evidence="10" id="KW-1185">Reference proteome</keyword>
<protein>
    <recommendedName>
        <fullName evidence="4 5">Pyrroline-5-carboxylate reductase</fullName>
        <shortName evidence="4">P5C reductase</shortName>
        <shortName evidence="4">P5CR</shortName>
        <ecNumber evidence="4 5">1.5.1.2</ecNumber>
    </recommendedName>
    <alternativeName>
        <fullName evidence="4">PCA reductase</fullName>
    </alternativeName>
</protein>
<dbReference type="GO" id="GO:0055129">
    <property type="term" value="P:L-proline biosynthetic process"/>
    <property type="evidence" value="ECO:0007669"/>
    <property type="project" value="UniProtKB-UniRule"/>
</dbReference>
<comment type="caution">
    <text evidence="9">The sequence shown here is derived from an EMBL/GenBank/DDBJ whole genome shotgun (WGS) entry which is preliminary data.</text>
</comment>
<dbReference type="EMBL" id="CABFMQ020000087">
    <property type="protein sequence ID" value="VTZ51008.1"/>
    <property type="molecule type" value="Genomic_DNA"/>
</dbReference>
<dbReference type="Gene3D" id="1.10.3730.10">
    <property type="entry name" value="ProC C-terminal domain-like"/>
    <property type="match status" value="1"/>
</dbReference>
<dbReference type="PANTHER" id="PTHR11645:SF0">
    <property type="entry name" value="PYRROLINE-5-CARBOXYLATE REDUCTASE 3"/>
    <property type="match status" value="1"/>
</dbReference>
<organism evidence="9 10">
    <name type="scientific">Methylocella tundrae</name>
    <dbReference type="NCBI Taxonomy" id="227605"/>
    <lineage>
        <taxon>Bacteria</taxon>
        <taxon>Pseudomonadati</taxon>
        <taxon>Pseudomonadota</taxon>
        <taxon>Alphaproteobacteria</taxon>
        <taxon>Hyphomicrobiales</taxon>
        <taxon>Beijerinckiaceae</taxon>
        <taxon>Methylocella</taxon>
    </lineage>
</organism>
<dbReference type="Pfam" id="PF03807">
    <property type="entry name" value="F420_oxidored"/>
    <property type="match status" value="1"/>
</dbReference>
<evidence type="ECO:0000256" key="4">
    <source>
        <dbReference type="HAMAP-Rule" id="MF_01925"/>
    </source>
</evidence>